<evidence type="ECO:0000313" key="1">
    <source>
        <dbReference type="EMBL" id="MDM8562836.1"/>
    </source>
</evidence>
<organism evidence="1 2">
    <name type="scientific">Candidatus Marithioploca araucensis</name>
    <dbReference type="NCBI Taxonomy" id="70273"/>
    <lineage>
        <taxon>Bacteria</taxon>
        <taxon>Pseudomonadati</taxon>
        <taxon>Pseudomonadota</taxon>
        <taxon>Gammaproteobacteria</taxon>
        <taxon>Thiotrichales</taxon>
        <taxon>Thiotrichaceae</taxon>
        <taxon>Candidatus Marithioploca</taxon>
    </lineage>
</organism>
<dbReference type="InterPro" id="IPR036412">
    <property type="entry name" value="HAD-like_sf"/>
</dbReference>
<dbReference type="InterPro" id="IPR023214">
    <property type="entry name" value="HAD_sf"/>
</dbReference>
<evidence type="ECO:0000313" key="2">
    <source>
        <dbReference type="Proteomes" id="UP001171945"/>
    </source>
</evidence>
<gene>
    <name evidence="1" type="ORF">QUF54_05725</name>
</gene>
<dbReference type="SUPFAM" id="SSF56784">
    <property type="entry name" value="HAD-like"/>
    <property type="match status" value="1"/>
</dbReference>
<proteinExistence type="predicted"/>
<name>A0ABT7VTE7_9GAMM</name>
<dbReference type="EMBL" id="JAUCGM010000309">
    <property type="protein sequence ID" value="MDM8562836.1"/>
    <property type="molecule type" value="Genomic_DNA"/>
</dbReference>
<comment type="caution">
    <text evidence="1">The sequence shown here is derived from an EMBL/GenBank/DDBJ whole genome shotgun (WGS) entry which is preliminary data.</text>
</comment>
<protein>
    <submittedName>
        <fullName evidence="1">Uncharacterized protein</fullName>
    </submittedName>
</protein>
<dbReference type="Proteomes" id="UP001171945">
    <property type="component" value="Unassembled WGS sequence"/>
</dbReference>
<keyword evidence="2" id="KW-1185">Reference proteome</keyword>
<dbReference type="Gene3D" id="3.40.50.1000">
    <property type="entry name" value="HAD superfamily/HAD-like"/>
    <property type="match status" value="1"/>
</dbReference>
<sequence>MKSKTLCIDFDDTIRSRLDDLPINGVAEVLSKLQKKGYRIVISSARINVKMWGELAHFRIDDIKNWLNKYHIPYDEVVAYKPAAALYIDDKGYRFEGDWEKTYNDVQKLLG</sequence>
<reference evidence="1" key="1">
    <citation type="submission" date="2023-06" db="EMBL/GenBank/DDBJ databases">
        <title>Uncultivated large filamentous bacteria from sulfidic sediments reveal new species and different genomic features in energy metabolism and defense.</title>
        <authorList>
            <person name="Fonseca A."/>
        </authorList>
    </citation>
    <scope>NUCLEOTIDE SEQUENCE</scope>
    <source>
        <strain evidence="1">HSG4</strain>
    </source>
</reference>
<accession>A0ABT7VTE7</accession>